<name>A0A7J0DRL3_9ERIC</name>
<organism evidence="2 3">
    <name type="scientific">Actinidia rufa</name>
    <dbReference type="NCBI Taxonomy" id="165716"/>
    <lineage>
        <taxon>Eukaryota</taxon>
        <taxon>Viridiplantae</taxon>
        <taxon>Streptophyta</taxon>
        <taxon>Embryophyta</taxon>
        <taxon>Tracheophyta</taxon>
        <taxon>Spermatophyta</taxon>
        <taxon>Magnoliopsida</taxon>
        <taxon>eudicotyledons</taxon>
        <taxon>Gunneridae</taxon>
        <taxon>Pentapetalae</taxon>
        <taxon>asterids</taxon>
        <taxon>Ericales</taxon>
        <taxon>Actinidiaceae</taxon>
        <taxon>Actinidia</taxon>
    </lineage>
</organism>
<dbReference type="InterPro" id="IPR052370">
    <property type="entry name" value="Meta-cleavage_hydrolase"/>
</dbReference>
<dbReference type="EMBL" id="BJWL01000339">
    <property type="protein sequence ID" value="GFS40082.1"/>
    <property type="molecule type" value="Genomic_DNA"/>
</dbReference>
<proteinExistence type="predicted"/>
<evidence type="ECO:0000313" key="3">
    <source>
        <dbReference type="Proteomes" id="UP000585474"/>
    </source>
</evidence>
<reference evidence="3" key="1">
    <citation type="submission" date="2019-07" db="EMBL/GenBank/DDBJ databases">
        <title>De Novo Assembly of kiwifruit Actinidia rufa.</title>
        <authorList>
            <person name="Sugita-Konishi S."/>
            <person name="Sato K."/>
            <person name="Mori E."/>
            <person name="Abe Y."/>
            <person name="Kisaki G."/>
            <person name="Hamano K."/>
            <person name="Suezawa K."/>
            <person name="Otani M."/>
            <person name="Fukuda T."/>
            <person name="Manabe T."/>
            <person name="Gomi K."/>
            <person name="Tabuchi M."/>
            <person name="Akimitsu K."/>
            <person name="Kataoka I."/>
        </authorList>
    </citation>
    <scope>NUCLEOTIDE SEQUENCE [LARGE SCALE GENOMIC DNA]</scope>
    <source>
        <strain evidence="3">cv. Fuchu</strain>
    </source>
</reference>
<dbReference type="PANTHER" id="PTHR43139">
    <property type="entry name" value="SI:DKEY-122A22.2"/>
    <property type="match status" value="1"/>
</dbReference>
<dbReference type="OrthoDB" id="6431331at2759"/>
<keyword evidence="3" id="KW-1185">Reference proteome</keyword>
<keyword evidence="2" id="KW-0378">Hydrolase</keyword>
<comment type="caution">
    <text evidence="2">The sequence shown here is derived from an EMBL/GenBank/DDBJ whole genome shotgun (WGS) entry which is preliminary data.</text>
</comment>
<dbReference type="InterPro" id="IPR029058">
    <property type="entry name" value="AB_hydrolase_fold"/>
</dbReference>
<dbReference type="GO" id="GO:0016787">
    <property type="term" value="F:hydrolase activity"/>
    <property type="evidence" value="ECO:0007669"/>
    <property type="project" value="UniProtKB-KW"/>
</dbReference>
<dbReference type="InterPro" id="IPR000073">
    <property type="entry name" value="AB_hydrolase_1"/>
</dbReference>
<dbReference type="Proteomes" id="UP000585474">
    <property type="component" value="Unassembled WGS sequence"/>
</dbReference>
<protein>
    <submittedName>
        <fullName evidence="2">Alpha/beta-Hydrolases superfamily protein</fullName>
    </submittedName>
</protein>
<dbReference type="AlphaFoldDB" id="A0A7J0DRL3"/>
<dbReference type="SUPFAM" id="SSF53474">
    <property type="entry name" value="alpha/beta-Hydrolases"/>
    <property type="match status" value="1"/>
</dbReference>
<dbReference type="PANTHER" id="PTHR43139:SF22">
    <property type="entry name" value="AB HYDROLASE-1 DOMAIN-CONTAINING PROTEIN"/>
    <property type="match status" value="1"/>
</dbReference>
<gene>
    <name evidence="2" type="ORF">Acr_00g0066620</name>
</gene>
<evidence type="ECO:0000259" key="1">
    <source>
        <dbReference type="Pfam" id="PF00561"/>
    </source>
</evidence>
<dbReference type="Gene3D" id="3.40.50.1820">
    <property type="entry name" value="alpha/beta hydrolase"/>
    <property type="match status" value="1"/>
</dbReference>
<dbReference type="Pfam" id="PF00561">
    <property type="entry name" value="Abhydrolase_1"/>
    <property type="match status" value="1"/>
</dbReference>
<feature type="domain" description="AB hydrolase-1" evidence="1">
    <location>
        <begin position="80"/>
        <end position="155"/>
    </location>
</feature>
<accession>A0A7J0DRL3</accession>
<sequence length="213" mass="23459">MVNVVAALKAIVHGLVKLAGMTPQTVEIEPGTVMDFWVPKQAIINTTTKNQTPKWNKPNKPVLVLAHPFAADGILMWFLQYAVYVPDFLFFGGSTTARAERTAAFQAECLAKGLRKLGVERCTVVGLSYGGIVGFKMATMYPDLVEAMVMSSTVIELTESITNTCCTEIGVSRWSEFLLPESVDGAKLISSVGTHKWRNWLPDFVYPDVLELQ</sequence>
<evidence type="ECO:0000313" key="2">
    <source>
        <dbReference type="EMBL" id="GFS40082.1"/>
    </source>
</evidence>